<dbReference type="GO" id="GO:0005778">
    <property type="term" value="C:peroxisomal membrane"/>
    <property type="evidence" value="ECO:0007669"/>
    <property type="project" value="UniProtKB-SubCell"/>
</dbReference>
<evidence type="ECO:0000256" key="1">
    <source>
        <dbReference type="ARBA" id="ARBA00005443"/>
    </source>
</evidence>
<evidence type="ECO:0000256" key="4">
    <source>
        <dbReference type="ARBA" id="ARBA00023010"/>
    </source>
</evidence>
<keyword evidence="2 10" id="KW-0813">Transport</keyword>
<comment type="function">
    <text evidence="10">Component of the PEX13-PEX14 docking complex, a translocon channel that specifically mediates the import of peroxisomal cargo proteins bound to PEX5 receptor. The PEX13-PEX14 docking complex forms a large import pore which can be opened to a diameter of about 9 nm. Mechanistically, PEX5 receptor along with cargo proteins associates with the PEX14 subunit of the PEX13-PEX14 docking complex in the cytosol, leading to the insertion of the receptor into the organelle membrane with the concomitant translocation of the cargo into the peroxisome matrix.</text>
</comment>
<dbReference type="PANTHER" id="PTHR23058:SF0">
    <property type="entry name" value="PEROXISOMAL MEMBRANE PROTEIN PEX14"/>
    <property type="match status" value="1"/>
</dbReference>
<dbReference type="GO" id="GO:0005102">
    <property type="term" value="F:signaling receptor binding"/>
    <property type="evidence" value="ECO:0007669"/>
    <property type="project" value="TreeGrafter"/>
</dbReference>
<feature type="region of interest" description="Disordered" evidence="11">
    <location>
        <begin position="406"/>
        <end position="441"/>
    </location>
</feature>
<dbReference type="Gene3D" id="1.10.10.10">
    <property type="entry name" value="Winged helix-like DNA-binding domain superfamily/Winged helix DNA-binding domain"/>
    <property type="match status" value="1"/>
</dbReference>
<dbReference type="GO" id="GO:1990429">
    <property type="term" value="C:peroxisomal importomer complex"/>
    <property type="evidence" value="ECO:0007669"/>
    <property type="project" value="TreeGrafter"/>
</dbReference>
<dbReference type="EMBL" id="JNBS01000633">
    <property type="protein sequence ID" value="OQS04334.1"/>
    <property type="molecule type" value="Genomic_DNA"/>
</dbReference>
<dbReference type="STRING" id="74557.A0A1W0A225"/>
<dbReference type="Pfam" id="PF04695">
    <property type="entry name" value="Pex14_N"/>
    <property type="match status" value="1"/>
</dbReference>
<sequence length="441" mass="49092">MEESSSIDGEKVNSGVRFLSHPDVQATPLSERLAFLENKGLSRAEINAAVEKHHQSNIEIAKKEVAPAPPSSLWSILFPLAGTTAVLGFLWKFMQYDESQKLEEVVAMAAEYTRPVSNETALVQAIQAQTAEMMKLMSVMQLESQERRELVSKQSNTNQSIAELRSELASLKAMINELKTQDYVKSPKISKELQPINKPVETVAKDAIEDAEVEFKKKAQAMLDALKQVEIENNADIVKQAASILIMYTKNLVEQPNVPRYRRIATGNANFKQKIEPLKHHLALLTSIGFEKVGMSMEWKWHSTPSYTTNLTILKAAIHAFESAVANDGEVLSVAAESYLSSNAPNVLVDNPNPSSQEEAKTPDLNSFLMKLKQPKVSELTEDEPATEPSYPESFTEVMKMVQNGEEVPGIRKIEDKLSEESQDRLSSPVEELPANKPWSI</sequence>
<keyword evidence="5 10" id="KW-0472">Membrane</keyword>
<evidence type="ECO:0000256" key="9">
    <source>
        <dbReference type="ARBA" id="ARBA00046271"/>
    </source>
</evidence>
<dbReference type="Proteomes" id="UP000243217">
    <property type="component" value="Unassembled WGS sequence"/>
</dbReference>
<evidence type="ECO:0000259" key="14">
    <source>
        <dbReference type="Pfam" id="PF17733"/>
    </source>
</evidence>
<dbReference type="InterPro" id="IPR036388">
    <property type="entry name" value="WH-like_DNA-bd_sf"/>
</dbReference>
<feature type="domain" description="Peroxisomal membrane protein PEX14-like KPWE" evidence="14">
    <location>
        <begin position="390"/>
        <end position="439"/>
    </location>
</feature>
<evidence type="ECO:0000256" key="7">
    <source>
        <dbReference type="ARBA" id="ARBA00029502"/>
    </source>
</evidence>
<keyword evidence="4" id="KW-0811">Translocation</keyword>
<evidence type="ECO:0000256" key="3">
    <source>
        <dbReference type="ARBA" id="ARBA00022927"/>
    </source>
</evidence>
<dbReference type="InterPro" id="IPR025655">
    <property type="entry name" value="PEX14"/>
</dbReference>
<dbReference type="CDD" id="cd09212">
    <property type="entry name" value="PUB"/>
    <property type="match status" value="1"/>
</dbReference>
<evidence type="ECO:0000256" key="11">
    <source>
        <dbReference type="SAM" id="MobiDB-lite"/>
    </source>
</evidence>
<feature type="compositionally biased region" description="Basic and acidic residues" evidence="11">
    <location>
        <begin position="409"/>
        <end position="424"/>
    </location>
</feature>
<organism evidence="15 16">
    <name type="scientific">Thraustotheca clavata</name>
    <dbReference type="NCBI Taxonomy" id="74557"/>
    <lineage>
        <taxon>Eukaryota</taxon>
        <taxon>Sar</taxon>
        <taxon>Stramenopiles</taxon>
        <taxon>Oomycota</taxon>
        <taxon>Saprolegniomycetes</taxon>
        <taxon>Saprolegniales</taxon>
        <taxon>Achlyaceae</taxon>
        <taxon>Thraustotheca</taxon>
    </lineage>
</organism>
<comment type="similarity">
    <text evidence="1 10">Belongs to the peroxin-14 family.</text>
</comment>
<dbReference type="InterPro" id="IPR040554">
    <property type="entry name" value="KPWE_PEX14_dom"/>
</dbReference>
<gene>
    <name evidence="15" type="ORF">THRCLA_03417</name>
</gene>
<evidence type="ECO:0000256" key="2">
    <source>
        <dbReference type="ARBA" id="ARBA00022448"/>
    </source>
</evidence>
<evidence type="ECO:0000313" key="15">
    <source>
        <dbReference type="EMBL" id="OQS04334.1"/>
    </source>
</evidence>
<reference evidence="15 16" key="1">
    <citation type="journal article" date="2014" name="Genome Biol. Evol.">
        <title>The secreted proteins of Achlya hypogyna and Thraustotheca clavata identify the ancestral oomycete secretome and reveal gene acquisitions by horizontal gene transfer.</title>
        <authorList>
            <person name="Misner I."/>
            <person name="Blouin N."/>
            <person name="Leonard G."/>
            <person name="Richards T.A."/>
            <person name="Lane C.E."/>
        </authorList>
    </citation>
    <scope>NUCLEOTIDE SEQUENCE [LARGE SCALE GENOMIC DNA]</scope>
    <source>
        <strain evidence="15 16">ATCC 34112</strain>
    </source>
</reference>
<dbReference type="OrthoDB" id="441517at2759"/>
<dbReference type="InterPro" id="IPR006785">
    <property type="entry name" value="Pex14_N"/>
</dbReference>
<evidence type="ECO:0000256" key="5">
    <source>
        <dbReference type="ARBA" id="ARBA00023136"/>
    </source>
</evidence>
<feature type="domain" description="Peroxisome membrane anchor protein Pex14p N-terminal" evidence="12">
    <location>
        <begin position="10"/>
        <end position="50"/>
    </location>
</feature>
<evidence type="ECO:0000259" key="13">
    <source>
        <dbReference type="Pfam" id="PF09409"/>
    </source>
</evidence>
<dbReference type="Pfam" id="PF17733">
    <property type="entry name" value="KPWE_dom"/>
    <property type="match status" value="1"/>
</dbReference>
<dbReference type="GO" id="GO:0016560">
    <property type="term" value="P:protein import into peroxisome matrix, docking"/>
    <property type="evidence" value="ECO:0007669"/>
    <property type="project" value="UniProtKB-UniRule"/>
</dbReference>
<keyword evidence="6 10" id="KW-0576">Peroxisome</keyword>
<evidence type="ECO:0000256" key="6">
    <source>
        <dbReference type="ARBA" id="ARBA00023140"/>
    </source>
</evidence>
<evidence type="ECO:0000256" key="10">
    <source>
        <dbReference type="RuleBase" id="RU367032"/>
    </source>
</evidence>
<accession>A0A1W0A225</accession>
<proteinExistence type="inferred from homology"/>
<name>A0A1W0A225_9STRA</name>
<dbReference type="InterPro" id="IPR036339">
    <property type="entry name" value="PUB-like_dom_sf"/>
</dbReference>
<dbReference type="PANTHER" id="PTHR23058">
    <property type="entry name" value="PEROXISOMAL MEMBRANE PROTEIN PEX14"/>
    <property type="match status" value="1"/>
</dbReference>
<dbReference type="AlphaFoldDB" id="A0A1W0A225"/>
<dbReference type="Gene3D" id="1.20.58.2190">
    <property type="match status" value="1"/>
</dbReference>
<feature type="domain" description="PUB" evidence="13">
    <location>
        <begin position="236"/>
        <end position="295"/>
    </location>
</feature>
<evidence type="ECO:0000313" key="16">
    <source>
        <dbReference type="Proteomes" id="UP000243217"/>
    </source>
</evidence>
<comment type="caution">
    <text evidence="15">The sequence shown here is derived from an EMBL/GenBank/DDBJ whole genome shotgun (WGS) entry which is preliminary data.</text>
</comment>
<evidence type="ECO:0000259" key="12">
    <source>
        <dbReference type="Pfam" id="PF04695"/>
    </source>
</evidence>
<keyword evidence="3 10" id="KW-0653">Protein transport</keyword>
<dbReference type="SUPFAM" id="SSF143503">
    <property type="entry name" value="PUG domain-like"/>
    <property type="match status" value="1"/>
</dbReference>
<keyword evidence="16" id="KW-1185">Reference proteome</keyword>
<dbReference type="Pfam" id="PF09409">
    <property type="entry name" value="PUB"/>
    <property type="match status" value="1"/>
</dbReference>
<protein>
    <recommendedName>
        <fullName evidence="7 10">Peroxisomal membrane protein PEX14</fullName>
    </recommendedName>
    <alternativeName>
        <fullName evidence="8 10">Peroxin-14</fullName>
    </alternativeName>
</protein>
<dbReference type="InterPro" id="IPR018997">
    <property type="entry name" value="PUB_domain"/>
</dbReference>
<comment type="subcellular location">
    <subcellularLocation>
        <location evidence="9 10">Peroxisome membrane</location>
    </subcellularLocation>
</comment>
<evidence type="ECO:0000256" key="8">
    <source>
        <dbReference type="ARBA" id="ARBA00029691"/>
    </source>
</evidence>